<evidence type="ECO:0000313" key="2">
    <source>
        <dbReference type="EMBL" id="KRO62289.1"/>
    </source>
</evidence>
<dbReference type="EMBL" id="LIBO01000101">
    <property type="protein sequence ID" value="KRO62289.1"/>
    <property type="molecule type" value="Genomic_DNA"/>
</dbReference>
<name>A0A0R2RIT8_9BACT</name>
<gene>
    <name evidence="2" type="ORF">ABR82_08360</name>
</gene>
<evidence type="ECO:0000256" key="1">
    <source>
        <dbReference type="SAM" id="SignalP"/>
    </source>
</evidence>
<reference evidence="2 3" key="1">
    <citation type="submission" date="2015-10" db="EMBL/GenBank/DDBJ databases">
        <title>Metagenome-Assembled Genomes uncover a global brackish microbiome.</title>
        <authorList>
            <person name="Hugerth L.W."/>
            <person name="Larsson J."/>
            <person name="Alneberg J."/>
            <person name="Lindh M.V."/>
            <person name="Legrand C."/>
            <person name="Pinhassi J."/>
            <person name="Andersson A.F."/>
        </authorList>
    </citation>
    <scope>NUCLEOTIDE SEQUENCE [LARGE SCALE GENOMIC DNA]</scope>
    <source>
        <strain evidence="2">BACL18 MAG-120507-bin52</strain>
    </source>
</reference>
<evidence type="ECO:0000313" key="3">
    <source>
        <dbReference type="Proteomes" id="UP000051269"/>
    </source>
</evidence>
<protein>
    <submittedName>
        <fullName evidence="2">Uncharacterized protein</fullName>
    </submittedName>
</protein>
<feature type="signal peptide" evidence="1">
    <location>
        <begin position="1"/>
        <end position="21"/>
    </location>
</feature>
<dbReference type="InterPro" id="IPR021342">
    <property type="entry name" value="DUF2959"/>
</dbReference>
<comment type="caution">
    <text evidence="2">The sequence shown here is derived from an EMBL/GenBank/DDBJ whole genome shotgun (WGS) entry which is preliminary data.</text>
</comment>
<dbReference type="Pfam" id="PF11172">
    <property type="entry name" value="DUF2959"/>
    <property type="match status" value="1"/>
</dbReference>
<keyword evidence="1" id="KW-0732">Signal</keyword>
<sequence>MNRILTLALAFAVALPLSGLAQNSDSLNLAADQATSMNKLDDLMGRAQKRLSYVMTNLGELMDGNDKNNSFDQFKDNLSDLQDIRGNIKDRVERVRDLQGQRIAAWSKEVSGLTDKDMRKMTNDQIDKAKADFDVLDKQLREVGGDANDLIALLEDLKKYFASSFTPDSIKTCTPMVEKARTAGQEMVKSVDTLRDNIYKQKKEAKGTSSN</sequence>
<accession>A0A0R2RIT8</accession>
<proteinExistence type="predicted"/>
<dbReference type="Proteomes" id="UP000051269">
    <property type="component" value="Unassembled WGS sequence"/>
</dbReference>
<dbReference type="AlphaFoldDB" id="A0A0R2RIT8"/>
<feature type="chain" id="PRO_5006422809" evidence="1">
    <location>
        <begin position="22"/>
        <end position="211"/>
    </location>
</feature>
<organism evidence="2 3">
    <name type="scientific">Verrucomicrobia subdivision 6 bacterium BACL9 MAG-120507-bin52</name>
    <dbReference type="NCBI Taxonomy" id="1655590"/>
    <lineage>
        <taxon>Bacteria</taxon>
        <taxon>Pseudomonadati</taxon>
        <taxon>Verrucomicrobiota</taxon>
        <taxon>Verrucomicrobiia</taxon>
        <taxon>Verrucomicrobiales</taxon>
        <taxon>Verrucomicrobia subdivision 6</taxon>
    </lineage>
</organism>